<reference evidence="4 5" key="1">
    <citation type="submission" date="2018-09" db="EMBL/GenBank/DDBJ databases">
        <title>Gemmobacter lutimaris sp. nov., a marine bacterium isolated from tidal flat.</title>
        <authorList>
            <person name="Lee D.W."/>
            <person name="Yoo Y."/>
            <person name="Kim J.-J."/>
            <person name="Kim B.S."/>
        </authorList>
    </citation>
    <scope>NUCLEOTIDE SEQUENCE [LARGE SCALE GENOMIC DNA]</scope>
    <source>
        <strain evidence="4 5">YJ-T1-11</strain>
    </source>
</reference>
<dbReference type="GO" id="GO:0005509">
    <property type="term" value="F:calcium ion binding"/>
    <property type="evidence" value="ECO:0007669"/>
    <property type="project" value="InterPro"/>
</dbReference>
<protein>
    <submittedName>
        <fullName evidence="4">Calcium-binding protein</fullName>
    </submittedName>
</protein>
<gene>
    <name evidence="4" type="ORF">D2N39_01305</name>
</gene>
<keyword evidence="5" id="KW-1185">Reference proteome</keyword>
<dbReference type="InterPro" id="IPR011049">
    <property type="entry name" value="Serralysin-like_metalloprot_C"/>
</dbReference>
<dbReference type="PANTHER" id="PTHR38340">
    <property type="entry name" value="S-LAYER PROTEIN"/>
    <property type="match status" value="1"/>
</dbReference>
<dbReference type="SUPFAM" id="SSF51120">
    <property type="entry name" value="beta-Roll"/>
    <property type="match status" value="2"/>
</dbReference>
<comment type="caution">
    <text evidence="4">The sequence shown here is derived from an EMBL/GenBank/DDBJ whole genome shotgun (WGS) entry which is preliminary data.</text>
</comment>
<sequence length="308" mass="32309">MDMYMAMYVGLFMLFLGYEADWFGGSSSSDDEAPEPETDTDTENPLYLADDYTDEVQGTEGNDDLTADEQESLAWFLDAGQDTLDASTGNDYVNAGTGDDQLMMRAGDDIAVGGEGNDTIDAGVGHDIVLGGLGDDDIHGNGGQDSLAGQEGNDTVLGGTGSDELYGGEGDDYLSGKDLDHSQNGTATMIDGFDSLFGGAGNDTLLMGAGDQGTGGDGNDLFQLDNREDGFGQISQVHDYGEGDQIELLYRPEYDSDGNEIAPNITVSANDEGTSGVIRFNDVVVAEVIGGQNLTTDDLVLKPDSEDA</sequence>
<dbReference type="PANTHER" id="PTHR38340:SF1">
    <property type="entry name" value="S-LAYER PROTEIN"/>
    <property type="match status" value="1"/>
</dbReference>
<dbReference type="PRINTS" id="PR00313">
    <property type="entry name" value="CABNDNGRPT"/>
</dbReference>
<dbReference type="InterPro" id="IPR050557">
    <property type="entry name" value="RTX_toxin/Mannuronan_C5-epim"/>
</dbReference>
<dbReference type="GO" id="GO:0005576">
    <property type="term" value="C:extracellular region"/>
    <property type="evidence" value="ECO:0007669"/>
    <property type="project" value="UniProtKB-SubCell"/>
</dbReference>
<proteinExistence type="predicted"/>
<evidence type="ECO:0000313" key="4">
    <source>
        <dbReference type="EMBL" id="RID93585.1"/>
    </source>
</evidence>
<accession>A0A398BSH0</accession>
<dbReference type="Proteomes" id="UP000266649">
    <property type="component" value="Unassembled WGS sequence"/>
</dbReference>
<dbReference type="Gene3D" id="2.150.10.10">
    <property type="entry name" value="Serralysin-like metalloprotease, C-terminal"/>
    <property type="match status" value="3"/>
</dbReference>
<dbReference type="OrthoDB" id="9342475at2"/>
<dbReference type="Pfam" id="PF00353">
    <property type="entry name" value="HemolysinCabind"/>
    <property type="match status" value="4"/>
</dbReference>
<feature type="region of interest" description="Disordered" evidence="3">
    <location>
        <begin position="26"/>
        <end position="47"/>
    </location>
</feature>
<dbReference type="RefSeq" id="WP_119132997.1">
    <property type="nucleotide sequence ID" value="NZ_QXXQ01000001.1"/>
</dbReference>
<name>A0A398BSH0_9RHOB</name>
<dbReference type="AlphaFoldDB" id="A0A398BSH0"/>
<feature type="region of interest" description="Disordered" evidence="3">
    <location>
        <begin position="135"/>
        <end position="179"/>
    </location>
</feature>
<evidence type="ECO:0000256" key="3">
    <source>
        <dbReference type="SAM" id="MobiDB-lite"/>
    </source>
</evidence>
<feature type="compositionally biased region" description="Acidic residues" evidence="3">
    <location>
        <begin position="29"/>
        <end position="42"/>
    </location>
</feature>
<comment type="subcellular location">
    <subcellularLocation>
        <location evidence="1">Secreted</location>
    </subcellularLocation>
</comment>
<dbReference type="EMBL" id="QXXQ01000001">
    <property type="protein sequence ID" value="RID93585.1"/>
    <property type="molecule type" value="Genomic_DNA"/>
</dbReference>
<dbReference type="InterPro" id="IPR001343">
    <property type="entry name" value="Hemolysn_Ca-bd"/>
</dbReference>
<organism evidence="4 5">
    <name type="scientific">Gemmobacter lutimaris</name>
    <dbReference type="NCBI Taxonomy" id="2306023"/>
    <lineage>
        <taxon>Bacteria</taxon>
        <taxon>Pseudomonadati</taxon>
        <taxon>Pseudomonadota</taxon>
        <taxon>Alphaproteobacteria</taxon>
        <taxon>Rhodobacterales</taxon>
        <taxon>Paracoccaceae</taxon>
        <taxon>Gemmobacter</taxon>
    </lineage>
</organism>
<evidence type="ECO:0000313" key="5">
    <source>
        <dbReference type="Proteomes" id="UP000266649"/>
    </source>
</evidence>
<evidence type="ECO:0000256" key="1">
    <source>
        <dbReference type="ARBA" id="ARBA00004613"/>
    </source>
</evidence>
<keyword evidence="2" id="KW-0964">Secreted</keyword>
<evidence type="ECO:0000256" key="2">
    <source>
        <dbReference type="ARBA" id="ARBA00022525"/>
    </source>
</evidence>